<dbReference type="GO" id="GO:0004721">
    <property type="term" value="F:phosphoprotein phosphatase activity"/>
    <property type="evidence" value="ECO:0007669"/>
    <property type="project" value="TreeGrafter"/>
</dbReference>
<dbReference type="InterPro" id="IPR036097">
    <property type="entry name" value="HisK_dim/P_sf"/>
</dbReference>
<dbReference type="SMART" id="SM00387">
    <property type="entry name" value="HATPase_c"/>
    <property type="match status" value="1"/>
</dbReference>
<keyword evidence="4" id="KW-0597">Phosphoprotein</keyword>
<dbReference type="OrthoDB" id="9773956at2"/>
<accession>H3SH36</accession>
<dbReference type="GO" id="GO:0000155">
    <property type="term" value="F:phosphorelay sensor kinase activity"/>
    <property type="evidence" value="ECO:0007669"/>
    <property type="project" value="InterPro"/>
</dbReference>
<name>H3SH36_9BACL</name>
<dbReference type="PATRIC" id="fig|1131935.3.peg.2946"/>
<keyword evidence="7 12" id="KW-0418">Kinase</keyword>
<keyword evidence="6" id="KW-0547">Nucleotide-binding</keyword>
<evidence type="ECO:0000256" key="4">
    <source>
        <dbReference type="ARBA" id="ARBA00022553"/>
    </source>
</evidence>
<dbReference type="PANTHER" id="PTHR45453">
    <property type="entry name" value="PHOSPHATE REGULON SENSOR PROTEIN PHOR"/>
    <property type="match status" value="1"/>
</dbReference>
<reference evidence="12 13" key="1">
    <citation type="journal article" date="2012" name="J. Bacteriol.">
        <title>Genome Sequence of the Pattern-Forming Social Bacterium Paenibacillus dendritiformis C454 Chiral Morphotype.</title>
        <authorList>
            <person name="Sirota-Madi A."/>
            <person name="Olender T."/>
            <person name="Helman Y."/>
            <person name="Brainis I."/>
            <person name="Finkelshtein A."/>
            <person name="Roth D."/>
            <person name="Hagai E."/>
            <person name="Leshkowitz D."/>
            <person name="Brodsky L."/>
            <person name="Galatenko V."/>
            <person name="Nikolaev V."/>
            <person name="Gutnick D.L."/>
            <person name="Lancet D."/>
            <person name="Ben-Jacob E."/>
        </authorList>
    </citation>
    <scope>NUCLEOTIDE SEQUENCE [LARGE SCALE GENOMIC DNA]</scope>
    <source>
        <strain evidence="12 13">C454</strain>
    </source>
</reference>
<keyword evidence="13" id="KW-1185">Reference proteome</keyword>
<proteinExistence type="predicted"/>
<dbReference type="CDD" id="cd00082">
    <property type="entry name" value="HisKA"/>
    <property type="match status" value="1"/>
</dbReference>
<organism evidence="12 13">
    <name type="scientific">Paenibacillus dendritiformis C454</name>
    <dbReference type="NCBI Taxonomy" id="1131935"/>
    <lineage>
        <taxon>Bacteria</taxon>
        <taxon>Bacillati</taxon>
        <taxon>Bacillota</taxon>
        <taxon>Bacilli</taxon>
        <taxon>Bacillales</taxon>
        <taxon>Paenibacillaceae</taxon>
        <taxon>Paenibacillus</taxon>
    </lineage>
</organism>
<dbReference type="AlphaFoldDB" id="H3SH36"/>
<keyword evidence="5" id="KW-0808">Transferase</keyword>
<keyword evidence="10" id="KW-0812">Transmembrane</keyword>
<dbReference type="GO" id="GO:0005886">
    <property type="term" value="C:plasma membrane"/>
    <property type="evidence" value="ECO:0007669"/>
    <property type="project" value="UniProtKB-SubCell"/>
</dbReference>
<dbReference type="GO" id="GO:0005524">
    <property type="term" value="F:ATP binding"/>
    <property type="evidence" value="ECO:0007669"/>
    <property type="project" value="UniProtKB-KW"/>
</dbReference>
<dbReference type="InterPro" id="IPR036890">
    <property type="entry name" value="HATPase_C_sf"/>
</dbReference>
<evidence type="ECO:0000313" key="12">
    <source>
        <dbReference type="EMBL" id="EHQ61654.1"/>
    </source>
</evidence>
<keyword evidence="10" id="KW-1133">Transmembrane helix</keyword>
<dbReference type="PANTHER" id="PTHR45453:SF1">
    <property type="entry name" value="PHOSPHATE REGULON SENSOR PROTEIN PHOR"/>
    <property type="match status" value="1"/>
</dbReference>
<evidence type="ECO:0000313" key="13">
    <source>
        <dbReference type="Proteomes" id="UP000003900"/>
    </source>
</evidence>
<dbReference type="Pfam" id="PF00512">
    <property type="entry name" value="HisKA"/>
    <property type="match status" value="1"/>
</dbReference>
<dbReference type="InterPro" id="IPR003661">
    <property type="entry name" value="HisK_dim/P_dom"/>
</dbReference>
<dbReference type="EC" id="2.7.13.3" evidence="3"/>
<dbReference type="Pfam" id="PF02518">
    <property type="entry name" value="HATPase_c"/>
    <property type="match status" value="1"/>
</dbReference>
<comment type="subcellular location">
    <subcellularLocation>
        <location evidence="2">Cell membrane</location>
        <topology evidence="2">Multi-pass membrane protein</topology>
    </subcellularLocation>
</comment>
<keyword evidence="8" id="KW-0067">ATP-binding</keyword>
<dbReference type="STRING" id="1131935.PDENDC454_14217"/>
<feature type="transmembrane region" description="Helical" evidence="10">
    <location>
        <begin position="12"/>
        <end position="34"/>
    </location>
</feature>
<dbReference type="SUPFAM" id="SSF47384">
    <property type="entry name" value="Homodimeric domain of signal transducing histidine kinase"/>
    <property type="match status" value="1"/>
</dbReference>
<protein>
    <recommendedName>
        <fullName evidence="3">histidine kinase</fullName>
        <ecNumber evidence="3">2.7.13.3</ecNumber>
    </recommendedName>
</protein>
<feature type="domain" description="Histidine kinase" evidence="11">
    <location>
        <begin position="130"/>
        <end position="346"/>
    </location>
</feature>
<keyword evidence="9" id="KW-0902">Two-component regulatory system</keyword>
<dbReference type="GO" id="GO:0016036">
    <property type="term" value="P:cellular response to phosphate starvation"/>
    <property type="evidence" value="ECO:0007669"/>
    <property type="project" value="TreeGrafter"/>
</dbReference>
<evidence type="ECO:0000256" key="5">
    <source>
        <dbReference type="ARBA" id="ARBA00022679"/>
    </source>
</evidence>
<keyword evidence="10" id="KW-0472">Membrane</keyword>
<evidence type="ECO:0000259" key="11">
    <source>
        <dbReference type="PROSITE" id="PS50109"/>
    </source>
</evidence>
<evidence type="ECO:0000256" key="8">
    <source>
        <dbReference type="ARBA" id="ARBA00022840"/>
    </source>
</evidence>
<dbReference type="InterPro" id="IPR003594">
    <property type="entry name" value="HATPase_dom"/>
</dbReference>
<evidence type="ECO:0000256" key="2">
    <source>
        <dbReference type="ARBA" id="ARBA00004651"/>
    </source>
</evidence>
<gene>
    <name evidence="12" type="ORF">PDENDC454_14217</name>
</gene>
<evidence type="ECO:0000256" key="9">
    <source>
        <dbReference type="ARBA" id="ARBA00023012"/>
    </source>
</evidence>
<evidence type="ECO:0000256" key="7">
    <source>
        <dbReference type="ARBA" id="ARBA00022777"/>
    </source>
</evidence>
<dbReference type="InterPro" id="IPR050351">
    <property type="entry name" value="BphY/WalK/GraS-like"/>
</dbReference>
<evidence type="ECO:0000256" key="1">
    <source>
        <dbReference type="ARBA" id="ARBA00000085"/>
    </source>
</evidence>
<evidence type="ECO:0000256" key="6">
    <source>
        <dbReference type="ARBA" id="ARBA00022741"/>
    </source>
</evidence>
<dbReference type="RefSeq" id="WP_006677346.1">
    <property type="nucleotide sequence ID" value="NZ_AHKH01000033.1"/>
</dbReference>
<dbReference type="SUPFAM" id="SSF55874">
    <property type="entry name" value="ATPase domain of HSP90 chaperone/DNA topoisomerase II/histidine kinase"/>
    <property type="match status" value="1"/>
</dbReference>
<dbReference type="SMART" id="SM00388">
    <property type="entry name" value="HisKA"/>
    <property type="match status" value="1"/>
</dbReference>
<dbReference type="Proteomes" id="UP000003900">
    <property type="component" value="Unassembled WGS sequence"/>
</dbReference>
<dbReference type="EMBL" id="AHKH01000033">
    <property type="protein sequence ID" value="EHQ61654.1"/>
    <property type="molecule type" value="Genomic_DNA"/>
</dbReference>
<sequence length="346" mass="38287">MNKRLEFEFKRIYIIFSSVFLLLVLGYVAGMLYMTGFDGAAGWLSFWFAAGMLVTGGAWIWMLQSKVAAVIHTVHDIVDGAMSGRERITGYAETSLSALEHNLIRYIDVSKTHEKAIKEEKNNIKALISDISHQTKTPLSNIVLYSQLLEESHQTGGNAEDIRHLVAQIKGQSEKLNWLIQSLIKMSRLETGIIAIRASVHPVLQTITGAVSQMYAGAEQKHIEIAICCDTETAASHDRKWTGEALFNILENAVKYSEPGGRIHIAAHSGEMFCRIDIADQGIGIEESELNLIFQRFYRCKKAAEYEGVGIGLYLAREIITSQGGYIRAASTPGEGTVFSVFLPAV</sequence>
<dbReference type="PRINTS" id="PR00344">
    <property type="entry name" value="BCTRLSENSOR"/>
</dbReference>
<comment type="catalytic activity">
    <reaction evidence="1">
        <text>ATP + protein L-histidine = ADP + protein N-phospho-L-histidine.</text>
        <dbReference type="EC" id="2.7.13.3"/>
    </reaction>
</comment>
<feature type="transmembrane region" description="Helical" evidence="10">
    <location>
        <begin position="40"/>
        <end position="62"/>
    </location>
</feature>
<dbReference type="Gene3D" id="3.30.565.10">
    <property type="entry name" value="Histidine kinase-like ATPase, C-terminal domain"/>
    <property type="match status" value="1"/>
</dbReference>
<evidence type="ECO:0000256" key="10">
    <source>
        <dbReference type="SAM" id="Phobius"/>
    </source>
</evidence>
<dbReference type="PROSITE" id="PS50109">
    <property type="entry name" value="HIS_KIN"/>
    <property type="match status" value="1"/>
</dbReference>
<dbReference type="Gene3D" id="1.10.287.130">
    <property type="match status" value="1"/>
</dbReference>
<evidence type="ECO:0000256" key="3">
    <source>
        <dbReference type="ARBA" id="ARBA00012438"/>
    </source>
</evidence>
<dbReference type="InterPro" id="IPR004358">
    <property type="entry name" value="Sig_transdc_His_kin-like_C"/>
</dbReference>
<dbReference type="InterPro" id="IPR005467">
    <property type="entry name" value="His_kinase_dom"/>
</dbReference>
<comment type="caution">
    <text evidence="12">The sequence shown here is derived from an EMBL/GenBank/DDBJ whole genome shotgun (WGS) entry which is preliminary data.</text>
</comment>
<dbReference type="FunFam" id="3.30.565.10:FF:000006">
    <property type="entry name" value="Sensor histidine kinase WalK"/>
    <property type="match status" value="1"/>
</dbReference>